<accession>A0A9X1PS50</accession>
<proteinExistence type="predicted"/>
<keyword evidence="3" id="KW-1185">Reference proteome</keyword>
<feature type="region of interest" description="Disordered" evidence="1">
    <location>
        <begin position="1"/>
        <end position="51"/>
    </location>
</feature>
<sequence length="136" mass="15215">MTDASRVRIRLRGRRRDAETPSGTETAQHLAGHPAPAAVAVPGRRPAEPERPADLVLRFRTRGGSYVDITGQRHGKTNWRCHGCLFDLDLTRELTHTREEANDHAANCWAIDLSTPRTVVVATRPKSRVRFSGRRS</sequence>
<name>A0A9X1PS50_STRM4</name>
<organism evidence="2 3">
    <name type="scientific">Streptomyces muensis</name>
    <dbReference type="NCBI Taxonomy" id="1077944"/>
    <lineage>
        <taxon>Bacteria</taxon>
        <taxon>Bacillati</taxon>
        <taxon>Actinomycetota</taxon>
        <taxon>Actinomycetes</taxon>
        <taxon>Kitasatosporales</taxon>
        <taxon>Streptomycetaceae</taxon>
        <taxon>Streptomyces</taxon>
    </lineage>
</organism>
<evidence type="ECO:0000313" key="3">
    <source>
        <dbReference type="Proteomes" id="UP001139384"/>
    </source>
</evidence>
<feature type="compositionally biased region" description="Low complexity" evidence="1">
    <location>
        <begin position="31"/>
        <end position="44"/>
    </location>
</feature>
<comment type="caution">
    <text evidence="2">The sequence shown here is derived from an EMBL/GenBank/DDBJ whole genome shotgun (WGS) entry which is preliminary data.</text>
</comment>
<protein>
    <submittedName>
        <fullName evidence="2">Uncharacterized protein</fullName>
    </submittedName>
</protein>
<dbReference type="RefSeq" id="WP_176188258.1">
    <property type="nucleotide sequence ID" value="NZ_JAKEIP010000005.1"/>
</dbReference>
<gene>
    <name evidence="2" type="ORF">L0P92_02810</name>
</gene>
<evidence type="ECO:0000256" key="1">
    <source>
        <dbReference type="SAM" id="MobiDB-lite"/>
    </source>
</evidence>
<dbReference type="EMBL" id="JAKEIP010000005">
    <property type="protein sequence ID" value="MCF1592502.1"/>
    <property type="molecule type" value="Genomic_DNA"/>
</dbReference>
<dbReference type="Proteomes" id="UP001139384">
    <property type="component" value="Unassembled WGS sequence"/>
</dbReference>
<evidence type="ECO:0000313" key="2">
    <source>
        <dbReference type="EMBL" id="MCF1592502.1"/>
    </source>
</evidence>
<reference evidence="2" key="1">
    <citation type="submission" date="2022-01" db="EMBL/GenBank/DDBJ databases">
        <title>Draft Genome Sequences of Seven Type Strains of the Genus Streptomyces.</title>
        <authorList>
            <person name="Aziz S."/>
            <person name="Coretto E."/>
            <person name="Chronakova A."/>
            <person name="Sproer C."/>
            <person name="Huber K."/>
            <person name="Nouioui I."/>
            <person name="Gross H."/>
        </authorList>
    </citation>
    <scope>NUCLEOTIDE SEQUENCE</scope>
    <source>
        <strain evidence="2">DSM 103493</strain>
    </source>
</reference>
<dbReference type="AlphaFoldDB" id="A0A9X1PS50"/>